<dbReference type="SUPFAM" id="SSF52540">
    <property type="entry name" value="P-loop containing nucleoside triphosphate hydrolases"/>
    <property type="match status" value="1"/>
</dbReference>
<keyword evidence="5" id="KW-0808">Transferase</keyword>
<evidence type="ECO:0000256" key="1">
    <source>
        <dbReference type="ARBA" id="ARBA00022475"/>
    </source>
</evidence>
<gene>
    <name evidence="5" type="ORF">LPB072_08310</name>
    <name evidence="6" type="ORF">LPB72_17805</name>
</gene>
<dbReference type="NCBIfam" id="NF006743">
    <property type="entry name" value="PRK09270.1-2"/>
    <property type="match status" value="1"/>
</dbReference>
<evidence type="ECO:0000256" key="2">
    <source>
        <dbReference type="ARBA" id="ARBA00022741"/>
    </source>
</evidence>
<dbReference type="OrthoDB" id="1550976at2"/>
<organism evidence="5 8">
    <name type="scientific">Hydrogenophaga crassostreae</name>
    <dbReference type="NCBI Taxonomy" id="1763535"/>
    <lineage>
        <taxon>Bacteria</taxon>
        <taxon>Pseudomonadati</taxon>
        <taxon>Pseudomonadota</taxon>
        <taxon>Betaproteobacteria</taxon>
        <taxon>Burkholderiales</taxon>
        <taxon>Comamonadaceae</taxon>
        <taxon>Hydrogenophaga</taxon>
    </lineage>
</organism>
<protein>
    <submittedName>
        <fullName evidence="5">Nucleoside/nucleotide kinase family protein</fullName>
    </submittedName>
</protein>
<dbReference type="InterPro" id="IPR027417">
    <property type="entry name" value="P-loop_NTPase"/>
</dbReference>
<dbReference type="EMBL" id="LVWD01000034">
    <property type="protein sequence ID" value="OAD40035.1"/>
    <property type="molecule type" value="Genomic_DNA"/>
</dbReference>
<keyword evidence="2" id="KW-0547">Nucleotide-binding</keyword>
<dbReference type="Pfam" id="PF00005">
    <property type="entry name" value="ABC_tran"/>
    <property type="match status" value="1"/>
</dbReference>
<keyword evidence="3" id="KW-0067">ATP-binding</keyword>
<dbReference type="Proteomes" id="UP000185657">
    <property type="component" value="Unassembled WGS sequence"/>
</dbReference>
<dbReference type="Proteomes" id="UP000185680">
    <property type="component" value="Chromosome"/>
</dbReference>
<reference evidence="6 7" key="1">
    <citation type="submission" date="2016-02" db="EMBL/GenBank/DDBJ databases">
        <title>Draft genome sequence of Hydrogenophaga sp. LPB0072.</title>
        <authorList>
            <person name="Shin S.-K."/>
            <person name="Yi H."/>
        </authorList>
    </citation>
    <scope>NUCLEOTIDE SEQUENCE [LARGE SCALE GENOMIC DNA]</scope>
    <source>
        <strain evidence="6 7">LPB0072</strain>
    </source>
</reference>
<dbReference type="Gene3D" id="3.40.50.300">
    <property type="entry name" value="P-loop containing nucleotide triphosphate hydrolases"/>
    <property type="match status" value="2"/>
</dbReference>
<evidence type="ECO:0000259" key="4">
    <source>
        <dbReference type="SMART" id="SM00382"/>
    </source>
</evidence>
<evidence type="ECO:0000313" key="8">
    <source>
        <dbReference type="Proteomes" id="UP000185680"/>
    </source>
</evidence>
<dbReference type="EMBL" id="CP017476">
    <property type="protein sequence ID" value="AOW12846.1"/>
    <property type="molecule type" value="Genomic_DNA"/>
</dbReference>
<dbReference type="GO" id="GO:0016301">
    <property type="term" value="F:kinase activity"/>
    <property type="evidence" value="ECO:0007669"/>
    <property type="project" value="UniProtKB-KW"/>
</dbReference>
<dbReference type="KEGG" id="hyl:LPB072_08310"/>
<dbReference type="SMART" id="SM00382">
    <property type="entry name" value="AAA"/>
    <property type="match status" value="1"/>
</dbReference>
<dbReference type="InterPro" id="IPR003593">
    <property type="entry name" value="AAA+_ATPase"/>
</dbReference>
<dbReference type="PANTHER" id="PTHR10285">
    <property type="entry name" value="URIDINE KINASE"/>
    <property type="match status" value="1"/>
</dbReference>
<feature type="domain" description="AAA+ ATPase" evidence="4">
    <location>
        <begin position="27"/>
        <end position="164"/>
    </location>
</feature>
<proteinExistence type="predicted"/>
<evidence type="ECO:0000313" key="6">
    <source>
        <dbReference type="EMBL" id="OAD40035.1"/>
    </source>
</evidence>
<reference evidence="5 8" key="2">
    <citation type="submission" date="2016-10" db="EMBL/GenBank/DDBJ databases">
        <title>Hydorgenophaga sp. LPB0072 isolated from gastropod.</title>
        <authorList>
            <person name="Kim E."/>
            <person name="Yi H."/>
        </authorList>
    </citation>
    <scope>NUCLEOTIDE SEQUENCE [LARGE SCALE GENOMIC DNA]</scope>
    <source>
        <strain evidence="5 8">LPB0072</strain>
    </source>
</reference>
<name>A0A167GYQ0_9BURK</name>
<evidence type="ECO:0000313" key="5">
    <source>
        <dbReference type="EMBL" id="AOW12846.1"/>
    </source>
</evidence>
<dbReference type="GO" id="GO:0016887">
    <property type="term" value="F:ATP hydrolysis activity"/>
    <property type="evidence" value="ECO:0007669"/>
    <property type="project" value="InterPro"/>
</dbReference>
<dbReference type="GO" id="GO:0005524">
    <property type="term" value="F:ATP binding"/>
    <property type="evidence" value="ECO:0007669"/>
    <property type="project" value="UniProtKB-KW"/>
</dbReference>
<dbReference type="InterPro" id="IPR003439">
    <property type="entry name" value="ABC_transporter-like_ATP-bd"/>
</dbReference>
<evidence type="ECO:0000313" key="7">
    <source>
        <dbReference type="Proteomes" id="UP000185657"/>
    </source>
</evidence>
<sequence>MSVAAKHPATPLSPDIQERLAMLASGPRRLLGIVGPPGSGKSTLAAALAEHLGPRAQAVPMDGFHLAQVELERLGRAQRKGAPDTFDAAGYAALLGRLRAQADGEVVYAPDFRRAIEEPVAGALPVFPETPLVITEGNYLLLDEPAWRAAAAHLDEVWYLQVETGLRLERLAQRHQQFGRSRAEALAWIAQTDEPNARRIEACRTRAHRQLVWDTAHGGYALMR</sequence>
<accession>A0A167GYQ0</accession>
<dbReference type="RefSeq" id="WP_066094051.1">
    <property type="nucleotide sequence ID" value="NZ_CP017476.1"/>
</dbReference>
<keyword evidence="1" id="KW-0472">Membrane</keyword>
<keyword evidence="1" id="KW-1003">Cell membrane</keyword>
<keyword evidence="7" id="KW-1185">Reference proteome</keyword>
<dbReference type="AlphaFoldDB" id="A0A167GYQ0"/>
<keyword evidence="5" id="KW-0418">Kinase</keyword>
<dbReference type="STRING" id="1763535.LPB072_08310"/>
<evidence type="ECO:0000256" key="3">
    <source>
        <dbReference type="ARBA" id="ARBA00022840"/>
    </source>
</evidence>